<feature type="transmembrane region" description="Helical" evidence="3">
    <location>
        <begin position="32"/>
        <end position="55"/>
    </location>
</feature>
<dbReference type="EMBL" id="JABFCX010000002">
    <property type="protein sequence ID" value="NNU15367.1"/>
    <property type="molecule type" value="Genomic_DNA"/>
</dbReference>
<dbReference type="PANTHER" id="PTHR30531:SF12">
    <property type="entry name" value="FLAGELLAR BIOSYNTHETIC PROTEIN FLHB"/>
    <property type="match status" value="1"/>
</dbReference>
<dbReference type="RefSeq" id="WP_173196793.1">
    <property type="nucleotide sequence ID" value="NZ_JABFCX010000002.1"/>
</dbReference>
<reference evidence="4 5" key="1">
    <citation type="submission" date="2020-05" db="EMBL/GenBank/DDBJ databases">
        <title>Parvularcula mediterraneae sp. nov., isolated from polypropylene straw from shallow seawater of the seashore of Laganas in Zakynthos island, Greece.</title>
        <authorList>
            <person name="Szabo I."/>
            <person name="Al-Omari J."/>
            <person name="Rado J."/>
            <person name="Szerdahelyi G.S."/>
        </authorList>
    </citation>
    <scope>NUCLEOTIDE SEQUENCE [LARGE SCALE GENOMIC DNA]</scope>
    <source>
        <strain evidence="4 5">ZS-1/3</strain>
    </source>
</reference>
<dbReference type="Pfam" id="PF01312">
    <property type="entry name" value="Bac_export_2"/>
    <property type="match status" value="1"/>
</dbReference>
<keyword evidence="5" id="KW-1185">Reference proteome</keyword>
<dbReference type="GO" id="GO:0009306">
    <property type="term" value="P:protein secretion"/>
    <property type="evidence" value="ECO:0007669"/>
    <property type="project" value="InterPro"/>
</dbReference>
<dbReference type="InterPro" id="IPR029025">
    <property type="entry name" value="T3SS_substrate_exporter_C"/>
</dbReference>
<accession>A0A7Y3W4K7</accession>
<keyword evidence="3" id="KW-0472">Membrane</keyword>
<gene>
    <name evidence="4" type="ORF">HK107_03375</name>
</gene>
<evidence type="ECO:0000256" key="2">
    <source>
        <dbReference type="SAM" id="MobiDB-lite"/>
    </source>
</evidence>
<protein>
    <submittedName>
        <fullName evidence="4">Flagellar biosynthesis protein FlhB</fullName>
    </submittedName>
</protein>
<feature type="transmembrane region" description="Helical" evidence="3">
    <location>
        <begin position="143"/>
        <end position="163"/>
    </location>
</feature>
<organism evidence="4 5">
    <name type="scientific">Parvularcula mediterranea</name>
    <dbReference type="NCBI Taxonomy" id="2732508"/>
    <lineage>
        <taxon>Bacteria</taxon>
        <taxon>Pseudomonadati</taxon>
        <taxon>Pseudomonadota</taxon>
        <taxon>Alphaproteobacteria</taxon>
        <taxon>Parvularculales</taxon>
        <taxon>Parvularculaceae</taxon>
        <taxon>Parvularcula</taxon>
    </lineage>
</organism>
<comment type="caution">
    <text evidence="4">The sequence shown here is derived from an EMBL/GenBank/DDBJ whole genome shotgun (WGS) entry which is preliminary data.</text>
</comment>
<dbReference type="PRINTS" id="PR00950">
    <property type="entry name" value="TYPE3IMSPROT"/>
</dbReference>
<evidence type="ECO:0000256" key="1">
    <source>
        <dbReference type="ARBA" id="ARBA00010690"/>
    </source>
</evidence>
<feature type="transmembrane region" description="Helical" evidence="3">
    <location>
        <begin position="187"/>
        <end position="209"/>
    </location>
</feature>
<keyword evidence="3" id="KW-0812">Transmembrane</keyword>
<feature type="region of interest" description="Disordered" evidence="2">
    <location>
        <begin position="1"/>
        <end position="26"/>
    </location>
</feature>
<sequence length="354" mass="38057">MSDDAADKVEPASQGKKERAKKKGDVPVSQEANTAAALAGFVLALAFAAAGAAGFSKLLRGFLLHPEEASTALLEGGMTGKLSVEAMLFLVPLAAVPGIAVILALGLQQSIVFAPQRIKPSIDKISPLKNAGKKFGPQALLEFAKNSLKAVVLSIVSGIFLWIEANRVALQIPEGRNILAVLLMRELLLFVGIAFAVSAVFALIDIPIVRAQREKRLKMSHQETKDERKDSEGDQDLKAKRRMKAQEIANQRMMEDVKTADVLLMNPTHYAVALKWDRSGEDLPKCVAKGTDEVALRLRAAASEAGVPVREDPPSARSLHATVGVGEAIKPEHFAAVAAAIRFADRIRALRRRG</sequence>
<feature type="transmembrane region" description="Helical" evidence="3">
    <location>
        <begin position="86"/>
        <end position="107"/>
    </location>
</feature>
<feature type="compositionally biased region" description="Basic and acidic residues" evidence="2">
    <location>
        <begin position="220"/>
        <end position="238"/>
    </location>
</feature>
<dbReference type="Proteomes" id="UP000536835">
    <property type="component" value="Unassembled WGS sequence"/>
</dbReference>
<keyword evidence="4" id="KW-0969">Cilium</keyword>
<keyword evidence="4" id="KW-0282">Flagellum</keyword>
<dbReference type="InterPro" id="IPR006135">
    <property type="entry name" value="T3SS_substrate_exporter"/>
</dbReference>
<dbReference type="SUPFAM" id="SSF160544">
    <property type="entry name" value="EscU C-terminal domain-like"/>
    <property type="match status" value="1"/>
</dbReference>
<keyword evidence="4" id="KW-0966">Cell projection</keyword>
<feature type="region of interest" description="Disordered" evidence="2">
    <location>
        <begin position="218"/>
        <end position="239"/>
    </location>
</feature>
<dbReference type="AlphaFoldDB" id="A0A7Y3W4K7"/>
<evidence type="ECO:0000313" key="5">
    <source>
        <dbReference type="Proteomes" id="UP000536835"/>
    </source>
</evidence>
<comment type="similarity">
    <text evidence="1">Belongs to the type III secretion exporter family.</text>
</comment>
<dbReference type="PANTHER" id="PTHR30531">
    <property type="entry name" value="FLAGELLAR BIOSYNTHETIC PROTEIN FLHB"/>
    <property type="match status" value="1"/>
</dbReference>
<evidence type="ECO:0000256" key="3">
    <source>
        <dbReference type="SAM" id="Phobius"/>
    </source>
</evidence>
<dbReference type="Gene3D" id="3.40.1690.10">
    <property type="entry name" value="secretion proteins EscU"/>
    <property type="match status" value="1"/>
</dbReference>
<proteinExistence type="inferred from homology"/>
<keyword evidence="3" id="KW-1133">Transmembrane helix</keyword>
<name>A0A7Y3W4K7_9PROT</name>
<feature type="compositionally biased region" description="Basic and acidic residues" evidence="2">
    <location>
        <begin position="1"/>
        <end position="10"/>
    </location>
</feature>
<dbReference type="GO" id="GO:0005886">
    <property type="term" value="C:plasma membrane"/>
    <property type="evidence" value="ECO:0007669"/>
    <property type="project" value="TreeGrafter"/>
</dbReference>
<evidence type="ECO:0000313" key="4">
    <source>
        <dbReference type="EMBL" id="NNU15367.1"/>
    </source>
</evidence>